<dbReference type="RefSeq" id="WP_191144579.1">
    <property type="nucleotide sequence ID" value="NZ_JACXAF010000009.1"/>
</dbReference>
<dbReference type="Proteomes" id="UP000638014">
    <property type="component" value="Unassembled WGS sequence"/>
</dbReference>
<protein>
    <submittedName>
        <fullName evidence="1">Uncharacterized protein</fullName>
    </submittedName>
</protein>
<accession>A0A8J6QIY2</accession>
<keyword evidence="2" id="KW-1185">Reference proteome</keyword>
<sequence>MSEQVELFALPSESRPMQTMAPPSALFDWRAELTRRSTEKAQFDFNDAQGFTLYRSGSSNYTDAQALVDACAPIGICIIDSSGPTRTLLAEYASDGGKVFIDSGAFRVFRRHLAGHDEHLDFNAVLARYAEIVAQCTAPEQLLLVAPDIVGDQHGSFEIFCRYLPEVQALARAGARIVLPMQVGKLDMLENYQRYLDVINFEPVVGLPANAKSISADDALSFLRAAQPSHVHFLGCSETCLLHQAAHVVPHTDISSDAMTIRKHIGTNKLLTEMCRQQTDDTVIDYVHGGLTKWDETEFVGYIDAIVLEMSNVELKRFANSVSMPVNAVLDAAQRESLMDNLDELHFGYGYEMVSAFWRSECRQAISPEIRRCSITTLYRAKLI</sequence>
<reference evidence="1" key="1">
    <citation type="submission" date="2020-09" db="EMBL/GenBank/DDBJ databases">
        <title>A novel bacterium of genus Neiella, isolated from South China Sea.</title>
        <authorList>
            <person name="Huang H."/>
            <person name="Mo K."/>
            <person name="Hu Y."/>
        </authorList>
    </citation>
    <scope>NUCLEOTIDE SEQUENCE</scope>
    <source>
        <strain evidence="1">HB171785</strain>
    </source>
</reference>
<evidence type="ECO:0000313" key="1">
    <source>
        <dbReference type="EMBL" id="MBD1389472.1"/>
    </source>
</evidence>
<name>A0A8J6QIY2_9GAMM</name>
<organism evidence="1 2">
    <name type="scientific">Neiella litorisoli</name>
    <dbReference type="NCBI Taxonomy" id="2771431"/>
    <lineage>
        <taxon>Bacteria</taxon>
        <taxon>Pseudomonadati</taxon>
        <taxon>Pseudomonadota</taxon>
        <taxon>Gammaproteobacteria</taxon>
        <taxon>Alteromonadales</taxon>
        <taxon>Echinimonadaceae</taxon>
        <taxon>Neiella</taxon>
    </lineage>
</organism>
<evidence type="ECO:0000313" key="2">
    <source>
        <dbReference type="Proteomes" id="UP000638014"/>
    </source>
</evidence>
<proteinExistence type="predicted"/>
<dbReference type="EMBL" id="JACXAF010000009">
    <property type="protein sequence ID" value="MBD1389472.1"/>
    <property type="molecule type" value="Genomic_DNA"/>
</dbReference>
<gene>
    <name evidence="1" type="ORF">IC617_08535</name>
</gene>
<dbReference type="AlphaFoldDB" id="A0A8J6QIY2"/>
<comment type="caution">
    <text evidence="1">The sequence shown here is derived from an EMBL/GenBank/DDBJ whole genome shotgun (WGS) entry which is preliminary data.</text>
</comment>